<evidence type="ECO:0000256" key="5">
    <source>
        <dbReference type="ARBA" id="ARBA00022927"/>
    </source>
</evidence>
<dbReference type="AlphaFoldDB" id="A0AA38RCG4"/>
<keyword evidence="3" id="KW-0813">Transport</keyword>
<dbReference type="InterPro" id="IPR057942">
    <property type="entry name" value="TPR_TNPO3_IPO13_3rd"/>
</dbReference>
<dbReference type="InterPro" id="IPR016024">
    <property type="entry name" value="ARM-type_fold"/>
</dbReference>
<name>A0AA38RCG4_9PEZI</name>
<organism evidence="9 10">
    <name type="scientific">Coniochaeta hoffmannii</name>
    <dbReference type="NCBI Taxonomy" id="91930"/>
    <lineage>
        <taxon>Eukaryota</taxon>
        <taxon>Fungi</taxon>
        <taxon>Dikarya</taxon>
        <taxon>Ascomycota</taxon>
        <taxon>Pezizomycotina</taxon>
        <taxon>Sordariomycetes</taxon>
        <taxon>Sordariomycetidae</taxon>
        <taxon>Coniochaetales</taxon>
        <taxon>Coniochaetaceae</taxon>
        <taxon>Coniochaeta</taxon>
    </lineage>
</organism>
<dbReference type="EMBL" id="JANBVN010000117">
    <property type="protein sequence ID" value="KAJ9142892.1"/>
    <property type="molecule type" value="Genomic_DNA"/>
</dbReference>
<evidence type="ECO:0000256" key="6">
    <source>
        <dbReference type="ARBA" id="ARBA00023242"/>
    </source>
</evidence>
<comment type="caution">
    <text evidence="9">The sequence shown here is derived from an EMBL/GenBank/DDBJ whole genome shotgun (WGS) entry which is preliminary data.</text>
</comment>
<dbReference type="GO" id="GO:0005737">
    <property type="term" value="C:cytoplasm"/>
    <property type="evidence" value="ECO:0007669"/>
    <property type="project" value="TreeGrafter"/>
</dbReference>
<evidence type="ECO:0000256" key="1">
    <source>
        <dbReference type="ARBA" id="ARBA00004123"/>
    </source>
</evidence>
<dbReference type="Proteomes" id="UP001174691">
    <property type="component" value="Unassembled WGS sequence"/>
</dbReference>
<keyword evidence="4" id="KW-0819">tRNA processing</keyword>
<evidence type="ECO:0000313" key="10">
    <source>
        <dbReference type="Proteomes" id="UP001174691"/>
    </source>
</evidence>
<dbReference type="Gene3D" id="1.25.10.10">
    <property type="entry name" value="Leucine-rich Repeat Variant"/>
    <property type="match status" value="1"/>
</dbReference>
<evidence type="ECO:0000259" key="8">
    <source>
        <dbReference type="Pfam" id="PF08389"/>
    </source>
</evidence>
<dbReference type="GO" id="GO:0008033">
    <property type="term" value="P:tRNA processing"/>
    <property type="evidence" value="ECO:0007669"/>
    <property type="project" value="UniProtKB-KW"/>
</dbReference>
<evidence type="ECO:0000313" key="9">
    <source>
        <dbReference type="EMBL" id="KAJ9142892.1"/>
    </source>
</evidence>
<dbReference type="GO" id="GO:0005634">
    <property type="term" value="C:nucleus"/>
    <property type="evidence" value="ECO:0007669"/>
    <property type="project" value="UniProtKB-SubCell"/>
</dbReference>
<dbReference type="SUPFAM" id="SSF48371">
    <property type="entry name" value="ARM repeat"/>
    <property type="match status" value="1"/>
</dbReference>
<evidence type="ECO:0000256" key="3">
    <source>
        <dbReference type="ARBA" id="ARBA00022448"/>
    </source>
</evidence>
<dbReference type="InterPro" id="IPR013598">
    <property type="entry name" value="Exportin-1/Importin-b-like"/>
</dbReference>
<dbReference type="GO" id="GO:0006606">
    <property type="term" value="P:protein import into nucleus"/>
    <property type="evidence" value="ECO:0007669"/>
    <property type="project" value="TreeGrafter"/>
</dbReference>
<gene>
    <name evidence="9" type="ORF">NKR19_g7040</name>
</gene>
<proteinExistence type="inferred from homology"/>
<evidence type="ECO:0000256" key="2">
    <source>
        <dbReference type="ARBA" id="ARBA00007991"/>
    </source>
</evidence>
<accession>A0AA38RCG4</accession>
<dbReference type="PANTHER" id="PTHR12363:SF33">
    <property type="entry name" value="IMPORTIN-13"/>
    <property type="match status" value="1"/>
</dbReference>
<evidence type="ECO:0000256" key="4">
    <source>
        <dbReference type="ARBA" id="ARBA00022694"/>
    </source>
</evidence>
<protein>
    <submittedName>
        <fullName evidence="9">ARM repeat-containing protein</fullName>
    </submittedName>
</protein>
<dbReference type="Pfam" id="PF24140">
    <property type="entry name" value="TPR_TNPO3_IPO13_3rd"/>
    <property type="match status" value="1"/>
</dbReference>
<comment type="subcellular location">
    <subcellularLocation>
        <location evidence="1">Nucleus</location>
    </subcellularLocation>
</comment>
<dbReference type="InterPro" id="IPR011989">
    <property type="entry name" value="ARM-like"/>
</dbReference>
<keyword evidence="5" id="KW-0653">Protein transport</keyword>
<evidence type="ECO:0000256" key="7">
    <source>
        <dbReference type="ARBA" id="ARBA00025147"/>
    </source>
</evidence>
<feature type="domain" description="Exportin-1/Importin-beta-like" evidence="8">
    <location>
        <begin position="107"/>
        <end position="277"/>
    </location>
</feature>
<dbReference type="Pfam" id="PF08389">
    <property type="entry name" value="Xpo1"/>
    <property type="match status" value="1"/>
</dbReference>
<comment type="similarity">
    <text evidence="2">Belongs to the importin beta family.</text>
</comment>
<reference evidence="9" key="1">
    <citation type="submission" date="2022-07" db="EMBL/GenBank/DDBJ databases">
        <title>Fungi with potential for degradation of polypropylene.</title>
        <authorList>
            <person name="Gostincar C."/>
        </authorList>
    </citation>
    <scope>NUCLEOTIDE SEQUENCE</scope>
    <source>
        <strain evidence="9">EXF-13287</strain>
    </source>
</reference>
<dbReference type="InterPro" id="IPR051345">
    <property type="entry name" value="Importin_beta-like_NTR"/>
</dbReference>
<dbReference type="PANTHER" id="PTHR12363">
    <property type="entry name" value="TRANSPORTIN 3 AND IMPORTIN 13"/>
    <property type="match status" value="1"/>
</dbReference>
<sequence length="1014" mass="112405">MDTIPYPTSLAEVEGLITALYSPGPPDRIRQIQEVLQRVQKSPEGWQLAESLLSNPDEKIKFFGALTFIVKLNTESSSLSDEDAIQLLQNLVGWLLKAVEENAGPSQLLLRKLCSALSTFFIHFSHLWKHCVRHLVQCFDAGRCIPVQDFDEGVPVWMAADSLSSDKLQAMICFASDLADNVQRTDPNSAKFADLHSHAMENAKDVAELLFIGMDNTRHGDKNVEVGQEALQCFQSWLVYARTESEANAILYGPLRPLFDQLLRLTSADELCEPALERLTDILDSHPAFLTEDFYRKLASLFQSEHFQARYRALVQGDFDQDNEMFIWLMISYGNARVWKLVKSTDQQSQLFLTGLVGLTCCPGYVAAEDTIFAYSLEFWSSFVENMTDELDASEGGRQPWFDIAMGHVRQVLSNCWRKIQWPPVTALMQWDTNDRAKFVEARKDVADLLEAVFALAGPPLVSMFVDLLLQHLNSASWTELEASAFCVASLADCIADDENCDDMVGKVFSAPFFDLLLQGQGQVPLRLRHTALQLIERYSDYFERRPEFLASALNVLFGGLGDTALGGDSARYIAKLCSSCRHILTGEVPAFLAQFGAIYSGDPIDPLAEEKVVLAIASIIQAVSNHADKLSAFAQLFNFARQDIERSIQLAANPQTLNLDDPLHRRGIDPAELAGKPSPAEVSLQLALRALRCISGMAKGMQSVRDGPVDLDAPVSPWQRSGELAALQNDILTLLNEVLVTFPTSGEVVEVICNIFRAGFSESEPGPFVFPPSIVSSFFTSLAIASPRIGTVVSTACSFLSSLFKGPREHLLPTLSQLLPWVISLLKSLPDPKADTELTQHSIDLIRRLMAKAPQVLFQLQPPSLTEFFFLFTLEVLNGSEPLPKAAAAEFWTEFLALRSEDPAVRAAVSGAMEHLGPLVARSLARNLGGEAMRSELDKLSEPLKKLVVQQVRAQSWLEAALMAEDFPSDKVGPEEKRAFLKKVINLRGARQTNMVVREFWLACRGSNFAYAS</sequence>
<comment type="function">
    <text evidence="7">tRNA nucleus export receptor which facilitates tRNA translocation across the nuclear pore complex. Involved in pre-tRNA splicing, probably by affecting the interaction of pre-tRNA with splicing endonuclease.</text>
</comment>
<keyword evidence="10" id="KW-1185">Reference proteome</keyword>
<keyword evidence="6" id="KW-0539">Nucleus</keyword>